<evidence type="ECO:0000313" key="10">
    <source>
        <dbReference type="Proteomes" id="UP000244180"/>
    </source>
</evidence>
<dbReference type="NCBIfam" id="TIGR00552">
    <property type="entry name" value="nadE"/>
    <property type="match status" value="1"/>
</dbReference>
<dbReference type="CDD" id="cd00553">
    <property type="entry name" value="NAD_synthase"/>
    <property type="match status" value="1"/>
</dbReference>
<dbReference type="Gene3D" id="3.40.50.620">
    <property type="entry name" value="HUPs"/>
    <property type="match status" value="1"/>
</dbReference>
<dbReference type="Proteomes" id="UP000244180">
    <property type="component" value="Unassembled WGS sequence"/>
</dbReference>
<accession>A0A2T5GBD4</accession>
<keyword evidence="5 6" id="KW-0520">NAD</keyword>
<dbReference type="GO" id="GO:0008795">
    <property type="term" value="F:NAD+ synthase activity"/>
    <property type="evidence" value="ECO:0007669"/>
    <property type="project" value="UniProtKB-EC"/>
</dbReference>
<keyword evidence="2 6" id="KW-0436">Ligase</keyword>
<gene>
    <name evidence="9" type="ORF">HSCHL_1990</name>
</gene>
<evidence type="ECO:0000256" key="6">
    <source>
        <dbReference type="RuleBase" id="RU003811"/>
    </source>
</evidence>
<dbReference type="AlphaFoldDB" id="A0A2T5GBD4"/>
<name>A0A2T5GBD4_HYDSH</name>
<dbReference type="PANTHER" id="PTHR23090:SF9">
    <property type="entry name" value="GLUTAMINE-DEPENDENT NAD(+) SYNTHETASE"/>
    <property type="match status" value="1"/>
</dbReference>
<dbReference type="EMBL" id="PEBV01000015">
    <property type="protein sequence ID" value="PTQ53495.1"/>
    <property type="molecule type" value="Genomic_DNA"/>
</dbReference>
<evidence type="ECO:0000256" key="5">
    <source>
        <dbReference type="ARBA" id="ARBA00023027"/>
    </source>
</evidence>
<dbReference type="SUPFAM" id="SSF52402">
    <property type="entry name" value="Adenine nucleotide alpha hydrolases-like"/>
    <property type="match status" value="1"/>
</dbReference>
<dbReference type="InterPro" id="IPR022310">
    <property type="entry name" value="NAD/GMP_synthase"/>
</dbReference>
<evidence type="ECO:0000256" key="1">
    <source>
        <dbReference type="ARBA" id="ARBA00004790"/>
    </source>
</evidence>
<evidence type="ECO:0000256" key="3">
    <source>
        <dbReference type="ARBA" id="ARBA00022741"/>
    </source>
</evidence>
<reference evidence="9 10" key="1">
    <citation type="submission" date="2017-08" db="EMBL/GenBank/DDBJ databases">
        <title>Burning lignite coal seam in the remote Altai Mountains harbors a hydrogen-driven thermophilic microbial community.</title>
        <authorList>
            <person name="Kadnikov V.V."/>
            <person name="Mardanov A.V."/>
            <person name="Ivasenko D."/>
            <person name="Beletsky A.V."/>
            <person name="Karnachuk O.V."/>
            <person name="Ravin N.V."/>
        </authorList>
    </citation>
    <scope>NUCLEOTIDE SEQUENCE [LARGE SCALE GENOMIC DNA]</scope>
    <source>
        <strain evidence="9">AL33</strain>
    </source>
</reference>
<evidence type="ECO:0000259" key="8">
    <source>
        <dbReference type="Pfam" id="PF02540"/>
    </source>
</evidence>
<feature type="domain" description="NAD/GMP synthase" evidence="8">
    <location>
        <begin position="62"/>
        <end position="286"/>
    </location>
</feature>
<comment type="pathway">
    <text evidence="1">Cofactor biosynthesis; NAD(+) biosynthesis.</text>
</comment>
<dbReference type="GO" id="GO:0003952">
    <property type="term" value="F:NAD+ synthase (glutamine-hydrolyzing) activity"/>
    <property type="evidence" value="ECO:0007669"/>
    <property type="project" value="InterPro"/>
</dbReference>
<evidence type="ECO:0000256" key="7">
    <source>
        <dbReference type="RuleBase" id="RU003812"/>
    </source>
</evidence>
<comment type="similarity">
    <text evidence="6">Belongs to the NAD synthetase family.</text>
</comment>
<proteinExistence type="inferred from homology"/>
<dbReference type="EC" id="6.3.1.5" evidence="7"/>
<evidence type="ECO:0000313" key="9">
    <source>
        <dbReference type="EMBL" id="PTQ53495.1"/>
    </source>
</evidence>
<dbReference type="PANTHER" id="PTHR23090">
    <property type="entry name" value="NH 3 /GLUTAMINE-DEPENDENT NAD + SYNTHETASE"/>
    <property type="match status" value="1"/>
</dbReference>
<evidence type="ECO:0000256" key="4">
    <source>
        <dbReference type="ARBA" id="ARBA00022840"/>
    </source>
</evidence>
<dbReference type="InterPro" id="IPR003694">
    <property type="entry name" value="NAD_synthase"/>
</dbReference>
<dbReference type="GO" id="GO:0005524">
    <property type="term" value="F:ATP binding"/>
    <property type="evidence" value="ECO:0007669"/>
    <property type="project" value="UniProtKB-KW"/>
</dbReference>
<organism evidence="9 10">
    <name type="scientific">Hydrogenibacillus schlegelii</name>
    <name type="common">Bacillus schlegelii</name>
    <dbReference type="NCBI Taxonomy" id="1484"/>
    <lineage>
        <taxon>Bacteria</taxon>
        <taxon>Bacillati</taxon>
        <taxon>Bacillota</taxon>
        <taxon>Bacilli</taxon>
        <taxon>Bacillales</taxon>
        <taxon>Bacillales Family X. Incertae Sedis</taxon>
        <taxon>Hydrogenibacillus</taxon>
    </lineage>
</organism>
<dbReference type="GO" id="GO:0009435">
    <property type="term" value="P:NAD+ biosynthetic process"/>
    <property type="evidence" value="ECO:0007669"/>
    <property type="project" value="UniProtKB-UniPathway"/>
</dbReference>
<sequence>MTGRGGTRRNNRRTAIAALARERRARLSGARLFFIMSRGMPMDRFRRALEAYRRRVADDAARRAAFIRERVAAAGARGAIVGLSGGLDSAAVAGLLARALGPEGAWGMWIGIESTPAYRERARAVADAFGLRWLDVDLSAALAAFSEALRPVVTLDRRAAGNTKARLRMAALYAVANAEGLLVADTTNRSEAYVGYVTKGGDAVADFNPLLTLTKSEVRILAEHLGVPPAVLAAAPSADLWPGQTDEAELGFGYEALDRFLLTGEGDEAVIRRIRALHAASRHKREPMPFI</sequence>
<comment type="caution">
    <text evidence="9">The sequence shown here is derived from an EMBL/GenBank/DDBJ whole genome shotgun (WGS) entry which is preliminary data.</text>
</comment>
<dbReference type="InterPro" id="IPR014729">
    <property type="entry name" value="Rossmann-like_a/b/a_fold"/>
</dbReference>
<evidence type="ECO:0000256" key="2">
    <source>
        <dbReference type="ARBA" id="ARBA00022598"/>
    </source>
</evidence>
<dbReference type="GO" id="GO:0004359">
    <property type="term" value="F:glutaminase activity"/>
    <property type="evidence" value="ECO:0007669"/>
    <property type="project" value="InterPro"/>
</dbReference>
<keyword evidence="3 6" id="KW-0547">Nucleotide-binding</keyword>
<dbReference type="GO" id="GO:0005737">
    <property type="term" value="C:cytoplasm"/>
    <property type="evidence" value="ECO:0007669"/>
    <property type="project" value="InterPro"/>
</dbReference>
<keyword evidence="4 6" id="KW-0067">ATP-binding</keyword>
<dbReference type="Pfam" id="PF02540">
    <property type="entry name" value="NAD_synthase"/>
    <property type="match status" value="1"/>
</dbReference>
<dbReference type="UniPathway" id="UPA00253">
    <property type="reaction ID" value="UER00333"/>
</dbReference>
<protein>
    <recommendedName>
        <fullName evidence="7">NH(3)-dependent NAD(+) synthetase</fullName>
        <ecNumber evidence="7">6.3.1.5</ecNumber>
    </recommendedName>
</protein>
<comment type="catalytic activity">
    <reaction evidence="7">
        <text>deamido-NAD(+) + NH4(+) + ATP = AMP + diphosphate + NAD(+) + H(+)</text>
        <dbReference type="Rhea" id="RHEA:21188"/>
        <dbReference type="ChEBI" id="CHEBI:15378"/>
        <dbReference type="ChEBI" id="CHEBI:28938"/>
        <dbReference type="ChEBI" id="CHEBI:30616"/>
        <dbReference type="ChEBI" id="CHEBI:33019"/>
        <dbReference type="ChEBI" id="CHEBI:57540"/>
        <dbReference type="ChEBI" id="CHEBI:58437"/>
        <dbReference type="ChEBI" id="CHEBI:456215"/>
        <dbReference type="EC" id="6.3.1.5"/>
    </reaction>
</comment>